<keyword evidence="9" id="KW-1185">Reference proteome</keyword>
<protein>
    <submittedName>
        <fullName evidence="8">POK6 protein</fullName>
    </submittedName>
</protein>
<feature type="non-terminal residue" evidence="8">
    <location>
        <position position="67"/>
    </location>
</feature>
<reference evidence="8 9" key="1">
    <citation type="submission" date="2019-09" db="EMBL/GenBank/DDBJ databases">
        <title>Bird 10,000 Genomes (B10K) Project - Family phase.</title>
        <authorList>
            <person name="Zhang G."/>
        </authorList>
    </citation>
    <scope>NUCLEOTIDE SEQUENCE [LARGE SCALE GENOMIC DNA]</scope>
    <source>
        <strain evidence="8">B10K-DU-002-51</strain>
        <tissue evidence="8">Muscle</tissue>
    </source>
</reference>
<evidence type="ECO:0000259" key="7">
    <source>
        <dbReference type="Pfam" id="PF06817"/>
    </source>
</evidence>
<proteinExistence type="predicted"/>
<evidence type="ECO:0000256" key="2">
    <source>
        <dbReference type="ARBA" id="ARBA00022695"/>
    </source>
</evidence>
<dbReference type="EMBL" id="VZZY01023534">
    <property type="protein sequence ID" value="NXW65443.1"/>
    <property type="molecule type" value="Genomic_DNA"/>
</dbReference>
<evidence type="ECO:0000313" key="9">
    <source>
        <dbReference type="Proteomes" id="UP000541249"/>
    </source>
</evidence>
<dbReference type="GO" id="GO:0035613">
    <property type="term" value="F:RNA stem-loop binding"/>
    <property type="evidence" value="ECO:0007669"/>
    <property type="project" value="TreeGrafter"/>
</dbReference>
<gene>
    <name evidence="8" type="primary">Ervk6_3</name>
    <name evidence="8" type="ORF">EURGUL_R14757</name>
</gene>
<keyword evidence="4" id="KW-0255">Endonuclease</keyword>
<dbReference type="GO" id="GO:0016787">
    <property type="term" value="F:hydrolase activity"/>
    <property type="evidence" value="ECO:0007669"/>
    <property type="project" value="UniProtKB-KW"/>
</dbReference>
<dbReference type="PANTHER" id="PTHR41694">
    <property type="entry name" value="ENDOGENOUS RETROVIRUS GROUP K MEMBER POL PROTEIN"/>
    <property type="match status" value="1"/>
</dbReference>
<dbReference type="AlphaFoldDB" id="A0A7L4DUX2"/>
<dbReference type="GO" id="GO:0004519">
    <property type="term" value="F:endonuclease activity"/>
    <property type="evidence" value="ECO:0007669"/>
    <property type="project" value="UniProtKB-KW"/>
</dbReference>
<dbReference type="Proteomes" id="UP000541249">
    <property type="component" value="Unassembled WGS sequence"/>
</dbReference>
<evidence type="ECO:0000256" key="5">
    <source>
        <dbReference type="ARBA" id="ARBA00022801"/>
    </source>
</evidence>
<organism evidence="8 9">
    <name type="scientific">Eurystomus gularis</name>
    <dbReference type="NCBI Taxonomy" id="325343"/>
    <lineage>
        <taxon>Eukaryota</taxon>
        <taxon>Metazoa</taxon>
        <taxon>Chordata</taxon>
        <taxon>Craniata</taxon>
        <taxon>Vertebrata</taxon>
        <taxon>Euteleostomi</taxon>
        <taxon>Archelosauria</taxon>
        <taxon>Archosauria</taxon>
        <taxon>Dinosauria</taxon>
        <taxon>Saurischia</taxon>
        <taxon>Theropoda</taxon>
        <taxon>Coelurosauria</taxon>
        <taxon>Aves</taxon>
        <taxon>Neognathae</taxon>
        <taxon>Neoaves</taxon>
        <taxon>Telluraves</taxon>
        <taxon>Coraciimorphae</taxon>
        <taxon>Coraciiformes</taxon>
        <taxon>Coraciidae</taxon>
        <taxon>Eurystomus</taxon>
    </lineage>
</organism>
<evidence type="ECO:0000256" key="1">
    <source>
        <dbReference type="ARBA" id="ARBA00022679"/>
    </source>
</evidence>
<dbReference type="Gene3D" id="3.30.70.270">
    <property type="match status" value="1"/>
</dbReference>
<keyword evidence="3" id="KW-0540">Nuclease</keyword>
<dbReference type="InterPro" id="IPR043128">
    <property type="entry name" value="Rev_trsase/Diguanyl_cyclase"/>
</dbReference>
<keyword evidence="6" id="KW-0695">RNA-directed DNA polymerase</keyword>
<dbReference type="Pfam" id="PF06817">
    <property type="entry name" value="RVT_thumb"/>
    <property type="match status" value="1"/>
</dbReference>
<dbReference type="OrthoDB" id="9319918at2759"/>
<dbReference type="SUPFAM" id="SSF56672">
    <property type="entry name" value="DNA/RNA polymerases"/>
    <property type="match status" value="1"/>
</dbReference>
<name>A0A7L4DUX2_9AVES</name>
<comment type="caution">
    <text evidence="8">The sequence shown here is derived from an EMBL/GenBank/DDBJ whole genome shotgun (WGS) entry which is preliminary data.</text>
</comment>
<accession>A0A7L4DUX2</accession>
<keyword evidence="2" id="KW-0548">Nucleotidyltransferase</keyword>
<evidence type="ECO:0000313" key="8">
    <source>
        <dbReference type="EMBL" id="NXW65443.1"/>
    </source>
</evidence>
<dbReference type="GO" id="GO:0003964">
    <property type="term" value="F:RNA-directed DNA polymerase activity"/>
    <property type="evidence" value="ECO:0007669"/>
    <property type="project" value="UniProtKB-KW"/>
</dbReference>
<evidence type="ECO:0000256" key="4">
    <source>
        <dbReference type="ARBA" id="ARBA00022759"/>
    </source>
</evidence>
<keyword evidence="5" id="KW-0378">Hydrolase</keyword>
<dbReference type="InterPro" id="IPR043502">
    <property type="entry name" value="DNA/RNA_pol_sf"/>
</dbReference>
<feature type="domain" description="Reverse transcriptase thumb" evidence="7">
    <location>
        <begin position="15"/>
        <end position="61"/>
    </location>
</feature>
<sequence length="67" mass="7385">YKYLGMQITESIVCPQKLKIDVDITNLHEAQKMVGDLQWIRGICGIANEDLYPLLSLLKGGGGPLDP</sequence>
<evidence type="ECO:0000256" key="6">
    <source>
        <dbReference type="ARBA" id="ARBA00022918"/>
    </source>
</evidence>
<keyword evidence="1" id="KW-0808">Transferase</keyword>
<evidence type="ECO:0000256" key="3">
    <source>
        <dbReference type="ARBA" id="ARBA00022722"/>
    </source>
</evidence>
<feature type="non-terminal residue" evidence="8">
    <location>
        <position position="1"/>
    </location>
</feature>
<dbReference type="PANTHER" id="PTHR41694:SF3">
    <property type="entry name" value="RNA-DIRECTED DNA POLYMERASE-RELATED"/>
    <property type="match status" value="1"/>
</dbReference>
<dbReference type="InterPro" id="IPR010661">
    <property type="entry name" value="RVT_thumb"/>
</dbReference>